<reference evidence="5" key="2">
    <citation type="submission" date="2025-09" db="UniProtKB">
        <authorList>
            <consortium name="Ensembl"/>
        </authorList>
    </citation>
    <scope>IDENTIFICATION</scope>
</reference>
<keyword evidence="1" id="KW-0403">Intermediate filament</keyword>
<evidence type="ECO:0000256" key="2">
    <source>
        <dbReference type="ARBA" id="ARBA00023054"/>
    </source>
</evidence>
<protein>
    <submittedName>
        <fullName evidence="5">Kertain 95</fullName>
    </submittedName>
</protein>
<dbReference type="PANTHER" id="PTHR23239">
    <property type="entry name" value="INTERMEDIATE FILAMENT"/>
    <property type="match status" value="1"/>
</dbReference>
<evidence type="ECO:0000313" key="5">
    <source>
        <dbReference type="Ensembl" id="ENSEBUP00000010460.1"/>
    </source>
</evidence>
<proteinExistence type="predicted"/>
<dbReference type="Gene3D" id="1.20.5.170">
    <property type="match status" value="1"/>
</dbReference>
<dbReference type="Proteomes" id="UP000694388">
    <property type="component" value="Unplaced"/>
</dbReference>
<evidence type="ECO:0000259" key="4">
    <source>
        <dbReference type="PROSITE" id="PS51842"/>
    </source>
</evidence>
<evidence type="ECO:0000256" key="1">
    <source>
        <dbReference type="ARBA" id="ARBA00022754"/>
    </source>
</evidence>
<organism evidence="5 6">
    <name type="scientific">Eptatretus burgeri</name>
    <name type="common">Inshore hagfish</name>
    <dbReference type="NCBI Taxonomy" id="7764"/>
    <lineage>
        <taxon>Eukaryota</taxon>
        <taxon>Metazoa</taxon>
        <taxon>Chordata</taxon>
        <taxon>Craniata</taxon>
        <taxon>Vertebrata</taxon>
        <taxon>Cyclostomata</taxon>
        <taxon>Myxini</taxon>
        <taxon>Myxiniformes</taxon>
        <taxon>Myxinidae</taxon>
        <taxon>Eptatretinae</taxon>
        <taxon>Eptatretus</taxon>
    </lineage>
</organism>
<dbReference type="InterPro" id="IPR039008">
    <property type="entry name" value="IF_rod_dom"/>
</dbReference>
<dbReference type="AlphaFoldDB" id="A0A8C4Q6F0"/>
<sequence>MNVSFRKSKPKRYCSLPSRYGRAVSVCGGPGGRCVRPSGTSRTRTPVVMCPPRASCPPSGLLRSFSRSDSQQCSGVLLSDEKGAMQDLNDRLAGYLGKVRYLEGANRELECKIKDGIESLMYQIEEASVENSQLVLAIDNARLTAEDFRKKWEIEVSLREELETDIQDLRNLANEYCECHNTVACEVNVIQDEIYYLKQSHREIEGLRCEYANSTLNVDIDHSPNVDLSSIINDIRTQYETMIGNTHYEVECLMNNKATKNEANNMRYEFQSLEVEAESLHTNCTLEENLRETEERLNLELSNLAEIISSLEAEYTDVRANIERQIREYESLLNVKMQLEMEIGTYQKLIEGEDCRTISNIEKANTQVPSVDCDIIPNEEEDEL</sequence>
<dbReference type="Pfam" id="PF00038">
    <property type="entry name" value="Filament"/>
    <property type="match status" value="1"/>
</dbReference>
<dbReference type="PANTHER" id="PTHR23239:SF344">
    <property type="entry name" value="KERATIN, TYPE I CYTOSKELETAL 15-LIKE"/>
    <property type="match status" value="1"/>
</dbReference>
<reference evidence="5" key="1">
    <citation type="submission" date="2025-08" db="UniProtKB">
        <authorList>
            <consortium name="Ensembl"/>
        </authorList>
    </citation>
    <scope>IDENTIFICATION</scope>
</reference>
<dbReference type="PROSITE" id="PS51842">
    <property type="entry name" value="IF_ROD_2"/>
    <property type="match status" value="1"/>
</dbReference>
<keyword evidence="6" id="KW-1185">Reference proteome</keyword>
<keyword evidence="2 3" id="KW-0175">Coiled coil</keyword>
<evidence type="ECO:0000313" key="6">
    <source>
        <dbReference type="Proteomes" id="UP000694388"/>
    </source>
</evidence>
<dbReference type="SMART" id="SM01391">
    <property type="entry name" value="Filament"/>
    <property type="match status" value="1"/>
</dbReference>
<name>A0A8C4Q6F0_EPTBU</name>
<dbReference type="InterPro" id="IPR002957">
    <property type="entry name" value="Keratin_I"/>
</dbReference>
<dbReference type="GeneTree" id="ENSGT00940000155258"/>
<dbReference type="Gene3D" id="1.20.5.1160">
    <property type="entry name" value="Vasodilator-stimulated phosphoprotein"/>
    <property type="match status" value="1"/>
</dbReference>
<dbReference type="Ensembl" id="ENSEBUT00000011007.1">
    <property type="protein sequence ID" value="ENSEBUP00000010460.1"/>
    <property type="gene ID" value="ENSEBUG00000006725.1"/>
</dbReference>
<feature type="domain" description="IF rod" evidence="4">
    <location>
        <begin position="81"/>
        <end position="357"/>
    </location>
</feature>
<accession>A0A8C4Q6F0</accession>
<dbReference type="GO" id="GO:0005198">
    <property type="term" value="F:structural molecule activity"/>
    <property type="evidence" value="ECO:0007669"/>
    <property type="project" value="InterPro"/>
</dbReference>
<evidence type="ECO:0000256" key="3">
    <source>
        <dbReference type="SAM" id="Coils"/>
    </source>
</evidence>
<dbReference type="GO" id="GO:0005882">
    <property type="term" value="C:intermediate filament"/>
    <property type="evidence" value="ECO:0007669"/>
    <property type="project" value="UniProtKB-KW"/>
</dbReference>
<dbReference type="PRINTS" id="PR01248">
    <property type="entry name" value="TYPE1KERATIN"/>
</dbReference>
<dbReference type="FunFam" id="1.20.5.170:FF:000002">
    <property type="entry name" value="Type I keratin KA11"/>
    <property type="match status" value="1"/>
</dbReference>
<feature type="coiled-coil region" evidence="3">
    <location>
        <begin position="256"/>
        <end position="342"/>
    </location>
</feature>
<dbReference type="SUPFAM" id="SSF64593">
    <property type="entry name" value="Intermediate filament protein, coiled coil region"/>
    <property type="match status" value="2"/>
</dbReference>
<dbReference type="OMA" id="PCSPESC"/>